<dbReference type="PROSITE" id="PS51257">
    <property type="entry name" value="PROKAR_LIPOPROTEIN"/>
    <property type="match status" value="1"/>
</dbReference>
<evidence type="ECO:0000256" key="1">
    <source>
        <dbReference type="SAM" id="MobiDB-lite"/>
    </source>
</evidence>
<dbReference type="EMBL" id="OU466857">
    <property type="protein sequence ID" value="CAH2035373.1"/>
    <property type="molecule type" value="Genomic_DNA"/>
</dbReference>
<accession>A0AAU9R7R5</accession>
<dbReference type="AlphaFoldDB" id="A0AAU9R7R5"/>
<feature type="region of interest" description="Disordered" evidence="1">
    <location>
        <begin position="44"/>
        <end position="72"/>
    </location>
</feature>
<evidence type="ECO:0000313" key="2">
    <source>
        <dbReference type="EMBL" id="CAH2035373.1"/>
    </source>
</evidence>
<sequence>MGRVAMIGFFMAYFVDSLTGPNGKLLLQNALVCGCTRSSFHPQERRFRQSQGSVRRYMTSNGKQHGKSQIQT</sequence>
<feature type="non-terminal residue" evidence="2">
    <location>
        <position position="1"/>
    </location>
</feature>
<evidence type="ECO:0000313" key="3">
    <source>
        <dbReference type="Proteomes" id="UP000836841"/>
    </source>
</evidence>
<reference evidence="2 3" key="1">
    <citation type="submission" date="2022-03" db="EMBL/GenBank/DDBJ databases">
        <authorList>
            <person name="Nunn A."/>
            <person name="Chopra R."/>
            <person name="Nunn A."/>
            <person name="Contreras Garrido A."/>
        </authorList>
    </citation>
    <scope>NUCLEOTIDE SEQUENCE [LARGE SCALE GENOMIC DNA]</scope>
</reference>
<evidence type="ECO:0008006" key="4">
    <source>
        <dbReference type="Google" id="ProtNLM"/>
    </source>
</evidence>
<keyword evidence="3" id="KW-1185">Reference proteome</keyword>
<gene>
    <name evidence="2" type="ORF">TAV2_LOCUS3082</name>
</gene>
<proteinExistence type="predicted"/>
<organism evidence="2 3">
    <name type="scientific">Thlaspi arvense</name>
    <name type="common">Field penny-cress</name>
    <dbReference type="NCBI Taxonomy" id="13288"/>
    <lineage>
        <taxon>Eukaryota</taxon>
        <taxon>Viridiplantae</taxon>
        <taxon>Streptophyta</taxon>
        <taxon>Embryophyta</taxon>
        <taxon>Tracheophyta</taxon>
        <taxon>Spermatophyta</taxon>
        <taxon>Magnoliopsida</taxon>
        <taxon>eudicotyledons</taxon>
        <taxon>Gunneridae</taxon>
        <taxon>Pentapetalae</taxon>
        <taxon>rosids</taxon>
        <taxon>malvids</taxon>
        <taxon>Brassicales</taxon>
        <taxon>Brassicaceae</taxon>
        <taxon>Thlaspideae</taxon>
        <taxon>Thlaspi</taxon>
    </lineage>
</organism>
<protein>
    <recommendedName>
        <fullName evidence="4">Secreted protein</fullName>
    </recommendedName>
</protein>
<name>A0AAU9R7R5_THLAR</name>
<feature type="compositionally biased region" description="Polar residues" evidence="1">
    <location>
        <begin position="49"/>
        <end position="72"/>
    </location>
</feature>
<dbReference type="Proteomes" id="UP000836841">
    <property type="component" value="Chromosome 1"/>
</dbReference>